<protein>
    <submittedName>
        <fullName evidence="2">Uncharacterized protein</fullName>
    </submittedName>
</protein>
<name>A0A409V735_MYTGA</name>
<dbReference type="EMBL" id="KV600228">
    <property type="protein sequence ID" value="OPL20802.1"/>
    <property type="molecule type" value="Genomic_DNA"/>
</dbReference>
<sequence>MERTEDGISKCKQRRLSDNGFTSSHEMIEDVESLEGTEEYNADSIFSQETQAYSQDVGGLDEVQAYNETDEPLPKMTKLKSVMVDANFIADILSDVDVSEIYDKLKDIRSNENRIEVVTNQLLERRSKVKAPSKPSMTGANLMKDFVKIIDSATKNMPALPVSAEDIEELLVASQNRKDRVDHVFSQILNLHFLKRKGNGDVIQDMKIVIVQCPSIPFEEISKMMLQKKTHTDRTQQVLDYFVPKRTDLQKSDSVVSVSALANDLLYKDTRIIAKVMPDIDRNEIYAYLEAHHDEKNRIQVVIEELMKMKQGGESLVSLDVTTDGLITSPKPSKGIFNIQDEVDELRQIFPDCDPNYLYDELEKKADDKERMKTVAMAMFEDKKYPKLKEREEQENKISTLRNQRKKMKSKPRTKTVNLPEDPDEFFYYEILYCEHEPLIKDKLLIAHLNLDIVDHLEEKERFLQLQRKQAKENGELFECGCCFDDE</sequence>
<feature type="non-terminal residue" evidence="2">
    <location>
        <position position="487"/>
    </location>
</feature>
<accession>A0A409V735</accession>
<feature type="non-terminal residue" evidence="2">
    <location>
        <position position="1"/>
    </location>
</feature>
<dbReference type="Proteomes" id="UP000266721">
    <property type="component" value="Unassembled WGS sequence"/>
</dbReference>
<evidence type="ECO:0000313" key="3">
    <source>
        <dbReference type="Proteomes" id="UP000266721"/>
    </source>
</evidence>
<keyword evidence="3" id="KW-1185">Reference proteome</keyword>
<organism evidence="2 3">
    <name type="scientific">Mytilus galloprovincialis</name>
    <name type="common">Mediterranean mussel</name>
    <dbReference type="NCBI Taxonomy" id="29158"/>
    <lineage>
        <taxon>Eukaryota</taxon>
        <taxon>Metazoa</taxon>
        <taxon>Spiralia</taxon>
        <taxon>Lophotrochozoa</taxon>
        <taxon>Mollusca</taxon>
        <taxon>Bivalvia</taxon>
        <taxon>Autobranchia</taxon>
        <taxon>Pteriomorphia</taxon>
        <taxon>Mytilida</taxon>
        <taxon>Mytiloidea</taxon>
        <taxon>Mytilidae</taxon>
        <taxon>Mytilinae</taxon>
        <taxon>Mytilus</taxon>
    </lineage>
</organism>
<proteinExistence type="predicted"/>
<gene>
    <name evidence="2" type="ORF">AM593_01335</name>
</gene>
<evidence type="ECO:0000256" key="1">
    <source>
        <dbReference type="SAM" id="MobiDB-lite"/>
    </source>
</evidence>
<dbReference type="AlphaFoldDB" id="A0A409V735"/>
<evidence type="ECO:0000313" key="2">
    <source>
        <dbReference type="EMBL" id="OPL20802.1"/>
    </source>
</evidence>
<reference evidence="2 3" key="1">
    <citation type="journal article" date="2016" name="PLoS ONE">
        <title>A First Insight into the Genome of the Filter-Feeder Mussel Mytilus galloprovincialis.</title>
        <authorList>
            <person name="Murgarella M."/>
            <person name="Puiu D."/>
            <person name="Novoa B."/>
            <person name="Figueras A."/>
            <person name="Posada D."/>
            <person name="Canchaya C."/>
        </authorList>
    </citation>
    <scope>NUCLEOTIDE SEQUENCE [LARGE SCALE GENOMIC DNA]</scope>
    <source>
        <tissue evidence="2">Muscle</tissue>
    </source>
</reference>
<feature type="compositionally biased region" description="Basic residues" evidence="1">
    <location>
        <begin position="403"/>
        <end position="414"/>
    </location>
</feature>
<feature type="region of interest" description="Disordered" evidence="1">
    <location>
        <begin position="391"/>
        <end position="416"/>
    </location>
</feature>